<feature type="transmembrane region" description="Helical" evidence="6">
    <location>
        <begin position="309"/>
        <end position="329"/>
    </location>
</feature>
<keyword evidence="5 6" id="KW-0472">Membrane</keyword>
<dbReference type="Pfam" id="PF03739">
    <property type="entry name" value="LptF_LptG"/>
    <property type="match status" value="1"/>
</dbReference>
<evidence type="ECO:0000313" key="7">
    <source>
        <dbReference type="EMBL" id="PZO83696.1"/>
    </source>
</evidence>
<feature type="transmembrane region" description="Helical" evidence="6">
    <location>
        <begin position="12"/>
        <end position="32"/>
    </location>
</feature>
<dbReference type="EMBL" id="QFNK01000202">
    <property type="protein sequence ID" value="PZO83696.1"/>
    <property type="molecule type" value="Genomic_DNA"/>
</dbReference>
<gene>
    <name evidence="7" type="primary">lptF</name>
    <name evidence="7" type="ORF">DI626_08875</name>
</gene>
<dbReference type="InterPro" id="IPR030922">
    <property type="entry name" value="LptF"/>
</dbReference>
<evidence type="ECO:0000256" key="4">
    <source>
        <dbReference type="ARBA" id="ARBA00022989"/>
    </source>
</evidence>
<dbReference type="Proteomes" id="UP000249557">
    <property type="component" value="Unassembled WGS sequence"/>
</dbReference>
<dbReference type="InterPro" id="IPR005495">
    <property type="entry name" value="LptG/LptF_permease"/>
</dbReference>
<evidence type="ECO:0000313" key="8">
    <source>
        <dbReference type="Proteomes" id="UP000249557"/>
    </source>
</evidence>
<dbReference type="PANTHER" id="PTHR33529">
    <property type="entry name" value="SLR0882 PROTEIN-RELATED"/>
    <property type="match status" value="1"/>
</dbReference>
<dbReference type="AlphaFoldDB" id="A0A2W4ZQ57"/>
<feature type="transmembrane region" description="Helical" evidence="6">
    <location>
        <begin position="341"/>
        <end position="359"/>
    </location>
</feature>
<keyword evidence="3 6" id="KW-0812">Transmembrane</keyword>
<evidence type="ECO:0000256" key="2">
    <source>
        <dbReference type="ARBA" id="ARBA00022475"/>
    </source>
</evidence>
<reference evidence="7 8" key="1">
    <citation type="submission" date="2017-08" db="EMBL/GenBank/DDBJ databases">
        <title>Infants hospitalized years apart are colonized by the same room-sourced microbial strains.</title>
        <authorList>
            <person name="Brooks B."/>
            <person name="Olm M.R."/>
            <person name="Firek B.A."/>
            <person name="Baker R."/>
            <person name="Thomas B.C."/>
            <person name="Morowitz M.J."/>
            <person name="Banfield J.F."/>
        </authorList>
    </citation>
    <scope>NUCLEOTIDE SEQUENCE [LARGE SCALE GENOMIC DNA]</scope>
    <source>
        <strain evidence="7">S2_018_000_R2_104</strain>
    </source>
</reference>
<dbReference type="GO" id="GO:0015920">
    <property type="term" value="P:lipopolysaccharide transport"/>
    <property type="evidence" value="ECO:0007669"/>
    <property type="project" value="TreeGrafter"/>
</dbReference>
<evidence type="ECO:0000256" key="6">
    <source>
        <dbReference type="SAM" id="Phobius"/>
    </source>
</evidence>
<organism evidence="7 8">
    <name type="scientific">Micavibrio aeruginosavorus</name>
    <dbReference type="NCBI Taxonomy" id="349221"/>
    <lineage>
        <taxon>Bacteria</taxon>
        <taxon>Pseudomonadati</taxon>
        <taxon>Bdellovibrionota</taxon>
        <taxon>Bdellovibrionia</taxon>
        <taxon>Bdellovibrionales</taxon>
        <taxon>Pseudobdellovibrionaceae</taxon>
        <taxon>Micavibrio</taxon>
    </lineage>
</organism>
<protein>
    <submittedName>
        <fullName evidence="7">LPS export ABC transporter permease LptF</fullName>
    </submittedName>
</protein>
<sequence>MSRLMVFDRYLLKNLFLAMMFTALSLAAVIMLTQSLRFLELIINSGASSVSFFVLTILALPRFFEVILPIALMIGTVFIYNRMSADSEIVVMKSAGYSPLRLSRPALTLAAMVTLAVFLITAWIAPLSLAKMQSMRVEIKAQFSSMLIREGVFNTLGKDLTVYVHTRGANGDMEGLLIHDTREDPESPVTVLAKRGVIVSDRTKQQVIVYEGSRQQVNPETGVLDRLDFERYSLDLPESEPVRQRWREPDERTLPELLNPDAEVLTSEKATREFRIEAHRRFVSPFLAVTYTVLALCCLLLGPVDRRGLSIRIVAASAAIITLQGLYLVCYNLAKDNAAGLMLMYLIVFAPLGIGYYLLMPQSDGFRRAFKRMVARVL</sequence>
<feature type="transmembrane region" description="Helical" evidence="6">
    <location>
        <begin position="282"/>
        <end position="303"/>
    </location>
</feature>
<name>A0A2W4ZQ57_9BACT</name>
<accession>A0A2W4ZQ57</accession>
<comment type="caution">
    <text evidence="7">The sequence shown here is derived from an EMBL/GenBank/DDBJ whole genome shotgun (WGS) entry which is preliminary data.</text>
</comment>
<evidence type="ECO:0000256" key="3">
    <source>
        <dbReference type="ARBA" id="ARBA00022692"/>
    </source>
</evidence>
<dbReference type="NCBIfam" id="TIGR04407">
    <property type="entry name" value="LptF_YjgP"/>
    <property type="match status" value="1"/>
</dbReference>
<feature type="transmembrane region" description="Helical" evidence="6">
    <location>
        <begin position="105"/>
        <end position="130"/>
    </location>
</feature>
<dbReference type="PANTHER" id="PTHR33529:SF6">
    <property type="entry name" value="YJGP_YJGQ FAMILY PERMEASE"/>
    <property type="match status" value="1"/>
</dbReference>
<feature type="transmembrane region" description="Helical" evidence="6">
    <location>
        <begin position="38"/>
        <end position="59"/>
    </location>
</feature>
<feature type="transmembrane region" description="Helical" evidence="6">
    <location>
        <begin position="66"/>
        <end position="85"/>
    </location>
</feature>
<dbReference type="GO" id="GO:0043190">
    <property type="term" value="C:ATP-binding cassette (ABC) transporter complex"/>
    <property type="evidence" value="ECO:0007669"/>
    <property type="project" value="InterPro"/>
</dbReference>
<keyword evidence="4 6" id="KW-1133">Transmembrane helix</keyword>
<proteinExistence type="predicted"/>
<evidence type="ECO:0000256" key="5">
    <source>
        <dbReference type="ARBA" id="ARBA00023136"/>
    </source>
</evidence>
<dbReference type="GO" id="GO:0055085">
    <property type="term" value="P:transmembrane transport"/>
    <property type="evidence" value="ECO:0007669"/>
    <property type="project" value="InterPro"/>
</dbReference>
<keyword evidence="2" id="KW-1003">Cell membrane</keyword>
<evidence type="ECO:0000256" key="1">
    <source>
        <dbReference type="ARBA" id="ARBA00004651"/>
    </source>
</evidence>
<comment type="subcellular location">
    <subcellularLocation>
        <location evidence="1">Cell membrane</location>
        <topology evidence="1">Multi-pass membrane protein</topology>
    </subcellularLocation>
</comment>